<proteinExistence type="predicted"/>
<evidence type="ECO:0000313" key="1">
    <source>
        <dbReference type="EMBL" id="SHN44773.1"/>
    </source>
</evidence>
<dbReference type="EMBL" id="FRCX01000026">
    <property type="protein sequence ID" value="SHN44773.1"/>
    <property type="molecule type" value="Genomic_DNA"/>
</dbReference>
<dbReference type="AlphaFoldDB" id="A0A1M7RER4"/>
<dbReference type="STRING" id="551987.SAMN05192549_12612"/>
<dbReference type="Proteomes" id="UP000184339">
    <property type="component" value="Unassembled WGS sequence"/>
</dbReference>
<sequence length="62" mass="6986">MKFTELAKRFKDTEQTASASSAALEQIQEKYLWDVSGAEIKGWGSIGSGEPFNAWLAWNRTF</sequence>
<protein>
    <submittedName>
        <fullName evidence="1">Uncharacterized protein</fullName>
    </submittedName>
</protein>
<dbReference type="RefSeq" id="WP_072790966.1">
    <property type="nucleotide sequence ID" value="NZ_FRCX01000026.1"/>
</dbReference>
<gene>
    <name evidence="1" type="ORF">SAMN05192549_12612</name>
</gene>
<keyword evidence="2" id="KW-1185">Reference proteome</keyword>
<organism evidence="1 2">
    <name type="scientific">Duganella sacchari</name>
    <dbReference type="NCBI Taxonomy" id="551987"/>
    <lineage>
        <taxon>Bacteria</taxon>
        <taxon>Pseudomonadati</taxon>
        <taxon>Pseudomonadota</taxon>
        <taxon>Betaproteobacteria</taxon>
        <taxon>Burkholderiales</taxon>
        <taxon>Oxalobacteraceae</taxon>
        <taxon>Telluria group</taxon>
        <taxon>Duganella</taxon>
    </lineage>
</organism>
<accession>A0A1M7RER4</accession>
<evidence type="ECO:0000313" key="2">
    <source>
        <dbReference type="Proteomes" id="UP000184339"/>
    </source>
</evidence>
<reference evidence="2" key="1">
    <citation type="submission" date="2016-11" db="EMBL/GenBank/DDBJ databases">
        <authorList>
            <person name="Varghese N."/>
            <person name="Submissions S."/>
        </authorList>
    </citation>
    <scope>NUCLEOTIDE SEQUENCE [LARGE SCALE GENOMIC DNA]</scope>
    <source>
        <strain evidence="2">Sac-22</strain>
    </source>
</reference>
<name>A0A1M7RER4_9BURK</name>